<reference evidence="1" key="1">
    <citation type="submission" date="2019-08" db="EMBL/GenBank/DDBJ databases">
        <authorList>
            <person name="Kucharzyk K."/>
            <person name="Murdoch R.W."/>
            <person name="Higgins S."/>
            <person name="Loffler F."/>
        </authorList>
    </citation>
    <scope>NUCLEOTIDE SEQUENCE</scope>
</reference>
<comment type="caution">
    <text evidence="1">The sequence shown here is derived from an EMBL/GenBank/DDBJ whole genome shotgun (WGS) entry which is preliminary data.</text>
</comment>
<dbReference type="EMBL" id="VSSQ01075489">
    <property type="protein sequence ID" value="MPN26074.1"/>
    <property type="molecule type" value="Genomic_DNA"/>
</dbReference>
<dbReference type="AlphaFoldDB" id="A0A645GQ35"/>
<gene>
    <name evidence="1" type="ORF">SDC9_173496</name>
</gene>
<proteinExistence type="predicted"/>
<protein>
    <submittedName>
        <fullName evidence="1">Uncharacterized protein</fullName>
    </submittedName>
</protein>
<accession>A0A645GQ35</accession>
<evidence type="ECO:0000313" key="1">
    <source>
        <dbReference type="EMBL" id="MPN26074.1"/>
    </source>
</evidence>
<organism evidence="1">
    <name type="scientific">bioreactor metagenome</name>
    <dbReference type="NCBI Taxonomy" id="1076179"/>
    <lineage>
        <taxon>unclassified sequences</taxon>
        <taxon>metagenomes</taxon>
        <taxon>ecological metagenomes</taxon>
    </lineage>
</organism>
<name>A0A645GQ35_9ZZZZ</name>
<sequence>MLGDHRFKREGGGVHPAGEIYQLGVDAVFPKDVHRIERAVRLSHRAEELAHCRQVIVGAEVAEAAHPLHIPQTESDAFHAFVDEIVGRLQVEPDGLERVVELQHETLGLVELAFPLCVVGGEETVDAGFAGLFVFKQHVGNPAVGGDHEYAVVECRTLAVADDHVVHHLAEPGHGGSADFFNGVLAAHDFISLSQKKPQFLRLWNIKCPRYGSAWRCRLHLAISQCRRWPAPAGFHARRG</sequence>